<feature type="transmembrane region" description="Helical" evidence="6">
    <location>
        <begin position="259"/>
        <end position="279"/>
    </location>
</feature>
<feature type="transmembrane region" description="Helical" evidence="6">
    <location>
        <begin position="758"/>
        <end position="781"/>
    </location>
</feature>
<dbReference type="PANTHER" id="PTHR30287">
    <property type="entry name" value="MEMBRANE COMPONENT OF PREDICTED ABC SUPERFAMILY METABOLITE UPTAKE TRANSPORTER"/>
    <property type="match status" value="1"/>
</dbReference>
<feature type="transmembrane region" description="Helical" evidence="6">
    <location>
        <begin position="20"/>
        <end position="41"/>
    </location>
</feature>
<dbReference type="RefSeq" id="WP_377301182.1">
    <property type="nucleotide sequence ID" value="NZ_CP180191.1"/>
</dbReference>
<accession>A0ABV7H2F2</accession>
<evidence type="ECO:0000256" key="4">
    <source>
        <dbReference type="ARBA" id="ARBA00022989"/>
    </source>
</evidence>
<gene>
    <name evidence="8" type="ORF">ACFOEN_03640</name>
</gene>
<proteinExistence type="predicted"/>
<feature type="transmembrane region" description="Helical" evidence="6">
    <location>
        <begin position="353"/>
        <end position="373"/>
    </location>
</feature>
<reference evidence="9" key="1">
    <citation type="journal article" date="2019" name="Int. J. Syst. Evol. Microbiol.">
        <title>The Global Catalogue of Microorganisms (GCM) 10K type strain sequencing project: providing services to taxonomists for standard genome sequencing and annotation.</title>
        <authorList>
            <consortium name="The Broad Institute Genomics Platform"/>
            <consortium name="The Broad Institute Genome Sequencing Center for Infectious Disease"/>
            <person name="Wu L."/>
            <person name="Ma J."/>
        </authorList>
    </citation>
    <scope>NUCLEOTIDE SEQUENCE [LARGE SCALE GENOMIC DNA]</scope>
    <source>
        <strain evidence="9">KCTC 52168</strain>
    </source>
</reference>
<sequence>MTPIRRGLQAFAQDWRLAEVRLLIIALALAVAAVSSVGFLVDRFEAALKRDAAQLLGGDLVLSADRRLPAELIPQAQAFGLNVAETVSFPSMAAAGENSVLVAAKSVTDAYPLRGALTVQDAEGKQSEVRSGPRPGELWVEEGLLNSLNLKLGDRLQLGNLDLPITRMILVEPDRGAQFAAFAPRVMFNKAELEKSELIQPGSRVQWRMLFAAGNAAQPRAVTQWQSLLEGRLDRGQRVESLQQGRPEMQQTLDRAQRFLSLVALVAALIASVAVFLAAREYVNRQQNGIAIRRALGLDGREIMSTLAIEFAVVAILSCALGAAIGWGVHWVLAWLLAGLVGVELPPPTLRPVLVGMAIGAVLTAGVVLPRVMQLRNVPTLAVIRKDVVPLARGTLLAYVLAAAGVFTLLVLSVRDTKLAVGVAGGFAVGCLVFALIVRGTTLMLSRFRSTAPGFALRSALAACARRPQGVVVQTLALSVGLMAIALLVLIRGDLISAWQRAVPTDAPNRFVINVQPDQVEPFKKFVTDLGLPAPDLQPMIRARLIERNGQPIGPDNFDDDRAKRLVDREFNASYSATLPAHNTLAAGVWQKPDSMETSMETGIMDTLKLKLGDDLTFDVAGERVTVKITSTRNVQWDSFKVNFFSLSTPGAFGNQPKSYIASFNVPDAKAREFQAAVKLFPNITLVDTRNVIAQVQGVLNQVIRAVEFLFLFALAAGVVVLFVATTATRDERKREAAVMRALGGDSGQIRATHGWEFAIIGAIAGLLAATGASVLAFLIGRYGFNFAYIPSPMVAASTIVAGVIVTLAGGWWAVRRAINAPPVVTLREAL</sequence>
<feature type="transmembrane region" description="Helical" evidence="6">
    <location>
        <begin position="419"/>
        <end position="438"/>
    </location>
</feature>
<feature type="domain" description="ABC3 transporter permease C-terminal" evidence="7">
    <location>
        <begin position="709"/>
        <end position="823"/>
    </location>
</feature>
<evidence type="ECO:0000313" key="8">
    <source>
        <dbReference type="EMBL" id="MFC3146731.1"/>
    </source>
</evidence>
<comment type="caution">
    <text evidence="8">The sequence shown here is derived from an EMBL/GenBank/DDBJ whole genome shotgun (WGS) entry which is preliminary data.</text>
</comment>
<dbReference type="PANTHER" id="PTHR30287:SF1">
    <property type="entry name" value="INNER MEMBRANE PROTEIN"/>
    <property type="match status" value="1"/>
</dbReference>
<name>A0ABV7H2F2_9BURK</name>
<feature type="transmembrane region" description="Helical" evidence="6">
    <location>
        <begin position="311"/>
        <end position="333"/>
    </location>
</feature>
<keyword evidence="9" id="KW-1185">Reference proteome</keyword>
<feature type="transmembrane region" description="Helical" evidence="6">
    <location>
        <begin position="793"/>
        <end position="815"/>
    </location>
</feature>
<evidence type="ECO:0000313" key="9">
    <source>
        <dbReference type="Proteomes" id="UP001595556"/>
    </source>
</evidence>
<feature type="transmembrane region" description="Helical" evidence="6">
    <location>
        <begin position="394"/>
        <end position="413"/>
    </location>
</feature>
<keyword evidence="2" id="KW-1003">Cell membrane</keyword>
<dbReference type="Pfam" id="PF02687">
    <property type="entry name" value="FtsX"/>
    <property type="match status" value="2"/>
</dbReference>
<evidence type="ECO:0000259" key="7">
    <source>
        <dbReference type="Pfam" id="PF02687"/>
    </source>
</evidence>
<dbReference type="InterPro" id="IPR038766">
    <property type="entry name" value="Membrane_comp_ABC_pdt"/>
</dbReference>
<keyword evidence="4 6" id="KW-1133">Transmembrane helix</keyword>
<dbReference type="EMBL" id="JBHRTI010000003">
    <property type="protein sequence ID" value="MFC3146731.1"/>
    <property type="molecule type" value="Genomic_DNA"/>
</dbReference>
<comment type="subcellular location">
    <subcellularLocation>
        <location evidence="1">Cell membrane</location>
        <topology evidence="1">Multi-pass membrane protein</topology>
    </subcellularLocation>
</comment>
<organism evidence="8 9">
    <name type="scientific">Piscinibacterium candidicorallinum</name>
    <dbReference type="NCBI Taxonomy" id="1793872"/>
    <lineage>
        <taxon>Bacteria</taxon>
        <taxon>Pseudomonadati</taxon>
        <taxon>Pseudomonadota</taxon>
        <taxon>Betaproteobacteria</taxon>
        <taxon>Burkholderiales</taxon>
        <taxon>Piscinibacterium</taxon>
    </lineage>
</organism>
<feature type="transmembrane region" description="Helical" evidence="6">
    <location>
        <begin position="709"/>
        <end position="728"/>
    </location>
</feature>
<dbReference type="Proteomes" id="UP001595556">
    <property type="component" value="Unassembled WGS sequence"/>
</dbReference>
<protein>
    <submittedName>
        <fullName evidence="8">ABC transporter permease</fullName>
    </submittedName>
</protein>
<evidence type="ECO:0000256" key="6">
    <source>
        <dbReference type="SAM" id="Phobius"/>
    </source>
</evidence>
<feature type="domain" description="ABC3 transporter permease C-terminal" evidence="7">
    <location>
        <begin position="262"/>
        <end position="371"/>
    </location>
</feature>
<feature type="transmembrane region" description="Helical" evidence="6">
    <location>
        <begin position="471"/>
        <end position="491"/>
    </location>
</feature>
<evidence type="ECO:0000256" key="1">
    <source>
        <dbReference type="ARBA" id="ARBA00004651"/>
    </source>
</evidence>
<evidence type="ECO:0000256" key="2">
    <source>
        <dbReference type="ARBA" id="ARBA00022475"/>
    </source>
</evidence>
<evidence type="ECO:0000256" key="5">
    <source>
        <dbReference type="ARBA" id="ARBA00023136"/>
    </source>
</evidence>
<keyword evidence="5 6" id="KW-0472">Membrane</keyword>
<keyword evidence="3 6" id="KW-0812">Transmembrane</keyword>
<evidence type="ECO:0000256" key="3">
    <source>
        <dbReference type="ARBA" id="ARBA00022692"/>
    </source>
</evidence>
<dbReference type="InterPro" id="IPR003838">
    <property type="entry name" value="ABC3_permease_C"/>
</dbReference>